<keyword evidence="2" id="KW-1185">Reference proteome</keyword>
<evidence type="ECO:0000313" key="2">
    <source>
        <dbReference type="Proteomes" id="UP000295453"/>
    </source>
</evidence>
<sequence length="77" mass="8632">MHCSSMPRPQRKALPYDARAVARLLERQCGLASRRQLAALGVTDPDLRRAVRRRRLFALGSGVYIDSSSPPTDLQRV</sequence>
<dbReference type="Proteomes" id="UP000295453">
    <property type="component" value="Unassembled WGS sequence"/>
</dbReference>
<gene>
    <name evidence="1" type="ORF">EPD65_06480</name>
</gene>
<evidence type="ECO:0000313" key="1">
    <source>
        <dbReference type="EMBL" id="TCJ29936.1"/>
    </source>
</evidence>
<dbReference type="EMBL" id="SJZJ01000007">
    <property type="protein sequence ID" value="TCJ29936.1"/>
    <property type="molecule type" value="Genomic_DNA"/>
</dbReference>
<dbReference type="AlphaFoldDB" id="A0A4R1CIH1"/>
<proteinExistence type="predicted"/>
<name>A0A4R1CIH1_9ACTN</name>
<protein>
    <recommendedName>
        <fullName evidence="3">Type IV toxin-antitoxin system AbiEi family antitoxin domain-containing protein</fullName>
    </recommendedName>
</protein>
<accession>A0A4R1CIH1</accession>
<organism evidence="1 2">
    <name type="scientific">Nocardioides jejuensis</name>
    <dbReference type="NCBI Taxonomy" id="2502782"/>
    <lineage>
        <taxon>Bacteria</taxon>
        <taxon>Bacillati</taxon>
        <taxon>Actinomycetota</taxon>
        <taxon>Actinomycetes</taxon>
        <taxon>Propionibacteriales</taxon>
        <taxon>Nocardioidaceae</taxon>
        <taxon>Nocardioides</taxon>
    </lineage>
</organism>
<reference evidence="1 2" key="1">
    <citation type="submission" date="2019-03" db="EMBL/GenBank/DDBJ databases">
        <authorList>
            <person name="Kim M.K.M."/>
        </authorList>
    </citation>
    <scope>NUCLEOTIDE SEQUENCE [LARGE SCALE GENOMIC DNA]</scope>
    <source>
        <strain evidence="1 2">18JY15-6</strain>
    </source>
</reference>
<comment type="caution">
    <text evidence="1">The sequence shown here is derived from an EMBL/GenBank/DDBJ whole genome shotgun (WGS) entry which is preliminary data.</text>
</comment>
<evidence type="ECO:0008006" key="3">
    <source>
        <dbReference type="Google" id="ProtNLM"/>
    </source>
</evidence>